<dbReference type="InterPro" id="IPR036236">
    <property type="entry name" value="Znf_C2H2_sf"/>
</dbReference>
<feature type="domain" description="C2H2-type" evidence="7">
    <location>
        <begin position="447"/>
        <end position="475"/>
    </location>
</feature>
<keyword evidence="3 5" id="KW-0863">Zinc-finger</keyword>
<proteinExistence type="predicted"/>
<evidence type="ECO:0000256" key="5">
    <source>
        <dbReference type="PROSITE-ProRule" id="PRU00042"/>
    </source>
</evidence>
<protein>
    <submittedName>
        <fullName evidence="9">Zinc finger protein 37 isoform X1</fullName>
    </submittedName>
    <submittedName>
        <fullName evidence="10">Zinc finger protein 37 isoform X2</fullName>
    </submittedName>
</protein>
<dbReference type="Gene3D" id="3.30.160.60">
    <property type="entry name" value="Classic Zinc Finger"/>
    <property type="match status" value="6"/>
</dbReference>
<dbReference type="PROSITE" id="PS50157">
    <property type="entry name" value="ZINC_FINGER_C2H2_2"/>
    <property type="match status" value="7"/>
</dbReference>
<evidence type="ECO:0000256" key="6">
    <source>
        <dbReference type="SAM" id="MobiDB-lite"/>
    </source>
</evidence>
<reference evidence="9 10" key="1">
    <citation type="submission" date="2025-04" db="UniProtKB">
        <authorList>
            <consortium name="RefSeq"/>
        </authorList>
    </citation>
    <scope>IDENTIFICATION</scope>
    <source>
        <tissue evidence="9 10">Whole larval tissue</tissue>
    </source>
</reference>
<keyword evidence="2" id="KW-0677">Repeat</keyword>
<feature type="domain" description="C2H2-type" evidence="7">
    <location>
        <begin position="332"/>
        <end position="359"/>
    </location>
</feature>
<sequence length="582" mass="65597">MNMDDGEGREDAVCEGCLSQNHRTIAEITEYDVKKVFYDIINIPDADIAALSLRLCAECKDSIVKFLEFRRQVLEARDTVNKYLLQPEASEVKTEQPLATPSEVKSDPEDLVTPLPFVKVELDGEDHFLDDDSRGADDLKPTLEPSLKKKNKVRSRSKCEKSTEDEFNASDEEPLTKKKTDASVKKEKRKGRRERPAGVVDNSRVRRKLQQLNVDAGLVSMEILSWEQVAAERAAAASGVRYTQSVWRCQHCVLGFNHRTKLENHMKKHDPSAGAHECSVCTVRCKDAHALSAHVRRHRVRWRCTVCGCGWSRVCVAADHAARAHHAPPPTHTCTLCGHTDTSLGKLRLHMKSHAERQRCHLCGKTFRDRTSLRTHLFIHSGEKEFSCPRCDKRFMFRAALAVHLVTHDAPAHLYCHQCDFSFKNRMSYTQHMKYSLKHCDPAALKYKCIECDKRFLKESRLREHTLAVHLKETPLACDHPGCSFACASGGALRSHRRAAHGPPAPPRHICHTCGRTYKSKKSLEGHLRSHSGERPYSCAVCGATFAYDAALYNHTRLVHLKHKLGRKGPPPPAVPPDTPST</sequence>
<name>A0A9R0F271_SPOFR</name>
<dbReference type="PANTHER" id="PTHR24408">
    <property type="entry name" value="ZINC FINGER PROTEIN"/>
    <property type="match status" value="1"/>
</dbReference>
<feature type="domain" description="C2H2-type" evidence="7">
    <location>
        <begin position="509"/>
        <end position="536"/>
    </location>
</feature>
<keyword evidence="8" id="KW-1185">Reference proteome</keyword>
<feature type="compositionally biased region" description="Pro residues" evidence="6">
    <location>
        <begin position="569"/>
        <end position="582"/>
    </location>
</feature>
<evidence type="ECO:0000256" key="2">
    <source>
        <dbReference type="ARBA" id="ARBA00022737"/>
    </source>
</evidence>
<dbReference type="InterPro" id="IPR013087">
    <property type="entry name" value="Znf_C2H2_type"/>
</dbReference>
<dbReference type="Proteomes" id="UP000829999">
    <property type="component" value="Chromosome 19"/>
</dbReference>
<accession>A0A9R0F271</accession>
<keyword evidence="4" id="KW-0862">Zinc</keyword>
<gene>
    <name evidence="9 10" type="primary">LOC118280908</name>
</gene>
<dbReference type="FunFam" id="3.30.160.60:FF:000100">
    <property type="entry name" value="Zinc finger 45-like"/>
    <property type="match status" value="1"/>
</dbReference>
<dbReference type="AlphaFoldDB" id="A0A9R0F271"/>
<dbReference type="GO" id="GO:0043565">
    <property type="term" value="F:sequence-specific DNA binding"/>
    <property type="evidence" value="ECO:0007669"/>
    <property type="project" value="TreeGrafter"/>
</dbReference>
<dbReference type="GO" id="GO:0008270">
    <property type="term" value="F:zinc ion binding"/>
    <property type="evidence" value="ECO:0007669"/>
    <property type="project" value="UniProtKB-KW"/>
</dbReference>
<dbReference type="GO" id="GO:0005634">
    <property type="term" value="C:nucleus"/>
    <property type="evidence" value="ECO:0007669"/>
    <property type="project" value="TreeGrafter"/>
</dbReference>
<feature type="region of interest" description="Disordered" evidence="6">
    <location>
        <begin position="563"/>
        <end position="582"/>
    </location>
</feature>
<feature type="region of interest" description="Disordered" evidence="6">
    <location>
        <begin position="91"/>
        <end position="110"/>
    </location>
</feature>
<dbReference type="PANTHER" id="PTHR24408:SF64">
    <property type="entry name" value="LINKING IMMUNITY AND METABOLISM-RELATED"/>
    <property type="match status" value="1"/>
</dbReference>
<dbReference type="OrthoDB" id="4748970at2759"/>
<evidence type="ECO:0000256" key="1">
    <source>
        <dbReference type="ARBA" id="ARBA00022723"/>
    </source>
</evidence>
<feature type="domain" description="C2H2-type" evidence="7">
    <location>
        <begin position="537"/>
        <end position="565"/>
    </location>
</feature>
<feature type="region of interest" description="Disordered" evidence="6">
    <location>
        <begin position="129"/>
        <end position="202"/>
    </location>
</feature>
<feature type="domain" description="C2H2-type" evidence="7">
    <location>
        <begin position="358"/>
        <end position="385"/>
    </location>
</feature>
<dbReference type="RefSeq" id="XP_050556459.1">
    <property type="nucleotide sequence ID" value="XM_050700502.1"/>
</dbReference>
<feature type="domain" description="C2H2-type" evidence="7">
    <location>
        <begin position="247"/>
        <end position="269"/>
    </location>
</feature>
<evidence type="ECO:0000256" key="4">
    <source>
        <dbReference type="ARBA" id="ARBA00022833"/>
    </source>
</evidence>
<dbReference type="SMART" id="SM00355">
    <property type="entry name" value="ZnF_C2H2"/>
    <property type="match status" value="11"/>
</dbReference>
<dbReference type="Pfam" id="PF00096">
    <property type="entry name" value="zf-C2H2"/>
    <property type="match status" value="3"/>
</dbReference>
<dbReference type="SUPFAM" id="SSF57667">
    <property type="entry name" value="beta-beta-alpha zinc fingers"/>
    <property type="match status" value="4"/>
</dbReference>
<evidence type="ECO:0000313" key="8">
    <source>
        <dbReference type="Proteomes" id="UP000829999"/>
    </source>
</evidence>
<dbReference type="RefSeq" id="XP_050556460.1">
    <property type="nucleotide sequence ID" value="XM_050700503.1"/>
</dbReference>
<evidence type="ECO:0000313" key="9">
    <source>
        <dbReference type="RefSeq" id="XP_050556459.1"/>
    </source>
</evidence>
<organism evidence="8 10">
    <name type="scientific">Spodoptera frugiperda</name>
    <name type="common">Fall armyworm</name>
    <dbReference type="NCBI Taxonomy" id="7108"/>
    <lineage>
        <taxon>Eukaryota</taxon>
        <taxon>Metazoa</taxon>
        <taxon>Ecdysozoa</taxon>
        <taxon>Arthropoda</taxon>
        <taxon>Hexapoda</taxon>
        <taxon>Insecta</taxon>
        <taxon>Pterygota</taxon>
        <taxon>Neoptera</taxon>
        <taxon>Endopterygota</taxon>
        <taxon>Lepidoptera</taxon>
        <taxon>Glossata</taxon>
        <taxon>Ditrysia</taxon>
        <taxon>Noctuoidea</taxon>
        <taxon>Noctuidae</taxon>
        <taxon>Amphipyrinae</taxon>
        <taxon>Spodoptera</taxon>
    </lineage>
</organism>
<dbReference type="GeneID" id="118280908"/>
<dbReference type="GO" id="GO:0000981">
    <property type="term" value="F:DNA-binding transcription factor activity, RNA polymerase II-specific"/>
    <property type="evidence" value="ECO:0007669"/>
    <property type="project" value="TreeGrafter"/>
</dbReference>
<feature type="compositionally biased region" description="Basic and acidic residues" evidence="6">
    <location>
        <begin position="129"/>
        <end position="141"/>
    </location>
</feature>
<feature type="compositionally biased region" description="Basic and acidic residues" evidence="6">
    <location>
        <begin position="174"/>
        <end position="185"/>
    </location>
</feature>
<evidence type="ECO:0000256" key="3">
    <source>
        <dbReference type="ARBA" id="ARBA00022771"/>
    </source>
</evidence>
<evidence type="ECO:0000259" key="7">
    <source>
        <dbReference type="PROSITE" id="PS50157"/>
    </source>
</evidence>
<keyword evidence="1" id="KW-0479">Metal-binding</keyword>
<feature type="domain" description="C2H2-type" evidence="7">
    <location>
        <begin position="386"/>
        <end position="413"/>
    </location>
</feature>
<dbReference type="PROSITE" id="PS00028">
    <property type="entry name" value="ZINC_FINGER_C2H2_1"/>
    <property type="match status" value="8"/>
</dbReference>
<evidence type="ECO:0000313" key="10">
    <source>
        <dbReference type="RefSeq" id="XP_050556460.1"/>
    </source>
</evidence>